<dbReference type="RefSeq" id="XP_040725066.1">
    <property type="nucleotide sequence ID" value="XM_040866565.1"/>
</dbReference>
<dbReference type="Proteomes" id="UP000193685">
    <property type="component" value="Unassembled WGS sequence"/>
</dbReference>
<proteinExistence type="predicted"/>
<dbReference type="AlphaFoldDB" id="A0A1Y2FDC8"/>
<dbReference type="SUPFAM" id="SSF81901">
    <property type="entry name" value="HCP-like"/>
    <property type="match status" value="1"/>
</dbReference>
<feature type="region of interest" description="Disordered" evidence="1">
    <location>
        <begin position="221"/>
        <end position="387"/>
    </location>
</feature>
<dbReference type="Gene3D" id="1.25.40.10">
    <property type="entry name" value="Tetratricopeptide repeat domain"/>
    <property type="match status" value="1"/>
</dbReference>
<keyword evidence="3" id="KW-1185">Reference proteome</keyword>
<feature type="compositionally biased region" description="Polar residues" evidence="1">
    <location>
        <begin position="1"/>
        <end position="14"/>
    </location>
</feature>
<sequence length="559" mass="61301">MHQTAKSMPSSPATYPQMPGRSPLDDLVFAARGTTKYTESDAMSTFTVAESFFSTDTRFSSDTTVAYKDYMGSQGPQEVYHEQALTQTSLHPKQFDAQSVRSFWVEPEPVHRYTTPDQARRPQRAIASRDSVSSIASDATVKPSPHQHALQQLEPNGYSNFHQPRDIPREQYIVHNPNSRTPSPNQPEGSMYGFLMKPHTRRSVSSGTGQPGMISPKQLMRALSKSGKSPRQAESLRHASDPAVTSHTPVSTSSGYSSRIPSDSKTHGVASPRTPGGSLRLDLNDSRPRSRLPRKDLMASLESLQLDGRRPSPSIEARKSHSANPGSTPASYAVAGGYASQEVESTRRPPMRARSTSRKSMKPGNRQVSLNDSPMASLPDNALSPDDHVDLGIEQHEKNMLPQSTHHFRKAAEAGDPVGCLLYGLALRHGWGCRADVDRSLVYLEQAAQAASDTVHASMRRSMMAGKNLGAELAVAMFEIGMSYRNGWGVAADKKRAVEYFELASAWGDADAMIVLGDLYLRGDGCKKDKRRAAQILRAAEAKGKRDVGNSWIYKSKYD</sequence>
<feature type="compositionally biased region" description="Polar residues" evidence="1">
    <location>
        <begin position="243"/>
        <end position="263"/>
    </location>
</feature>
<dbReference type="OrthoDB" id="2384430at2759"/>
<reference evidence="2 3" key="1">
    <citation type="submission" date="2016-07" db="EMBL/GenBank/DDBJ databases">
        <title>Pervasive Adenine N6-methylation of Active Genes in Fungi.</title>
        <authorList>
            <consortium name="DOE Joint Genome Institute"/>
            <person name="Mondo S.J."/>
            <person name="Dannebaum R.O."/>
            <person name="Kuo R.C."/>
            <person name="Labutti K."/>
            <person name="Haridas S."/>
            <person name="Kuo A."/>
            <person name="Salamov A."/>
            <person name="Ahrendt S.R."/>
            <person name="Lipzen A."/>
            <person name="Sullivan W."/>
            <person name="Andreopoulos W.B."/>
            <person name="Clum A."/>
            <person name="Lindquist E."/>
            <person name="Daum C."/>
            <person name="Ramamoorthy G.K."/>
            <person name="Gryganskyi A."/>
            <person name="Culley D."/>
            <person name="Magnuson J.K."/>
            <person name="James T.Y."/>
            <person name="O'Malley M.A."/>
            <person name="Stajich J.E."/>
            <person name="Spatafora J.W."/>
            <person name="Visel A."/>
            <person name="Grigoriev I.V."/>
        </authorList>
    </citation>
    <scope>NUCLEOTIDE SEQUENCE [LARGE SCALE GENOMIC DNA]</scope>
    <source>
        <strain evidence="2 3">12-1054</strain>
    </source>
</reference>
<dbReference type="InterPro" id="IPR052945">
    <property type="entry name" value="Mitotic_Regulator"/>
</dbReference>
<protein>
    <recommendedName>
        <fullName evidence="4">HCP-like protein</fullName>
    </recommendedName>
</protein>
<evidence type="ECO:0008006" key="4">
    <source>
        <dbReference type="Google" id="ProtNLM"/>
    </source>
</evidence>
<gene>
    <name evidence="2" type="ORF">BCR37DRAFT_24215</name>
</gene>
<dbReference type="GO" id="GO:0032153">
    <property type="term" value="C:cell division site"/>
    <property type="evidence" value="ECO:0007669"/>
    <property type="project" value="TreeGrafter"/>
</dbReference>
<organism evidence="2 3">
    <name type="scientific">Protomyces lactucae-debilis</name>
    <dbReference type="NCBI Taxonomy" id="2754530"/>
    <lineage>
        <taxon>Eukaryota</taxon>
        <taxon>Fungi</taxon>
        <taxon>Dikarya</taxon>
        <taxon>Ascomycota</taxon>
        <taxon>Taphrinomycotina</taxon>
        <taxon>Taphrinomycetes</taxon>
        <taxon>Taphrinales</taxon>
        <taxon>Protomycetaceae</taxon>
        <taxon>Protomyces</taxon>
    </lineage>
</organism>
<dbReference type="EMBL" id="MCFI01000010">
    <property type="protein sequence ID" value="ORY81932.1"/>
    <property type="molecule type" value="Genomic_DNA"/>
</dbReference>
<feature type="compositionally biased region" description="Basic and acidic residues" evidence="1">
    <location>
        <begin position="282"/>
        <end position="297"/>
    </location>
</feature>
<comment type="caution">
    <text evidence="2">The sequence shown here is derived from an EMBL/GenBank/DDBJ whole genome shotgun (WGS) entry which is preliminary data.</text>
</comment>
<name>A0A1Y2FDC8_PROLT</name>
<evidence type="ECO:0000313" key="3">
    <source>
        <dbReference type="Proteomes" id="UP000193685"/>
    </source>
</evidence>
<feature type="region of interest" description="Disordered" evidence="1">
    <location>
        <begin position="113"/>
        <end position="147"/>
    </location>
</feature>
<feature type="compositionally biased region" description="Polar residues" evidence="1">
    <location>
        <begin position="176"/>
        <end position="188"/>
    </location>
</feature>
<dbReference type="PANTHER" id="PTHR43628">
    <property type="entry name" value="ACTIVATOR OF C KINASE PROTEIN 1-RELATED"/>
    <property type="match status" value="1"/>
</dbReference>
<evidence type="ECO:0000313" key="2">
    <source>
        <dbReference type="EMBL" id="ORY81932.1"/>
    </source>
</evidence>
<dbReference type="STRING" id="56484.A0A1Y2FDC8"/>
<feature type="compositionally biased region" description="Basic residues" evidence="1">
    <location>
        <begin position="349"/>
        <end position="361"/>
    </location>
</feature>
<accession>A0A1Y2FDC8</accession>
<dbReference type="InterPro" id="IPR011990">
    <property type="entry name" value="TPR-like_helical_dom_sf"/>
</dbReference>
<dbReference type="InterPro" id="IPR006597">
    <property type="entry name" value="Sel1-like"/>
</dbReference>
<evidence type="ECO:0000256" key="1">
    <source>
        <dbReference type="SAM" id="MobiDB-lite"/>
    </source>
</evidence>
<dbReference type="Pfam" id="PF08238">
    <property type="entry name" value="Sel1"/>
    <property type="match status" value="4"/>
</dbReference>
<dbReference type="PANTHER" id="PTHR43628:SF1">
    <property type="entry name" value="CHITIN SYNTHASE REGULATORY FACTOR 2-RELATED"/>
    <property type="match status" value="1"/>
</dbReference>
<feature type="region of interest" description="Disordered" evidence="1">
    <location>
        <begin position="1"/>
        <end position="24"/>
    </location>
</feature>
<dbReference type="GO" id="GO:0010972">
    <property type="term" value="P:negative regulation of G2/M transition of mitotic cell cycle"/>
    <property type="evidence" value="ECO:0007669"/>
    <property type="project" value="TreeGrafter"/>
</dbReference>
<dbReference type="GeneID" id="63783164"/>
<feature type="region of interest" description="Disordered" evidence="1">
    <location>
        <begin position="174"/>
        <end position="193"/>
    </location>
</feature>
<dbReference type="SMART" id="SM00671">
    <property type="entry name" value="SEL1"/>
    <property type="match status" value="3"/>
</dbReference>